<accession>A0A1J1E4E9</accession>
<reference evidence="2 3" key="1">
    <citation type="journal article" date="2017" name="ISME J.">
        <title>Genome of 'Ca. Desulfovibrio trichonymphae', an H2-oxidizing bacterium in a tripartite symbiotic system within a protist cell in the termite gut.</title>
        <authorList>
            <person name="Kuwahara H."/>
            <person name="Yuki M."/>
            <person name="Izawa K."/>
            <person name="Ohkuma M."/>
            <person name="Hongoh Y."/>
        </authorList>
    </citation>
    <scope>NUCLEOTIDE SEQUENCE [LARGE SCALE GENOMIC DNA]</scope>
    <source>
        <strain evidence="2 3">Rs-N31</strain>
    </source>
</reference>
<proteinExistence type="inferred from homology"/>
<dbReference type="GO" id="GO:0005507">
    <property type="term" value="F:copper ion binding"/>
    <property type="evidence" value="ECO:0007669"/>
    <property type="project" value="TreeGrafter"/>
</dbReference>
<dbReference type="EMBL" id="AP017368">
    <property type="protein sequence ID" value="BAV92336.1"/>
    <property type="molecule type" value="Genomic_DNA"/>
</dbReference>
<gene>
    <name evidence="2" type="primary">cutA</name>
    <name evidence="2" type="ORF">RSDT_0824</name>
</gene>
<dbReference type="InterPro" id="IPR004323">
    <property type="entry name" value="Ion_tolerance_CutA"/>
</dbReference>
<keyword evidence="3" id="KW-1185">Reference proteome</keyword>
<protein>
    <submittedName>
        <fullName evidence="2">Divalent ion tolerance protein CutA</fullName>
    </submittedName>
</protein>
<dbReference type="PANTHER" id="PTHR23419">
    <property type="entry name" value="DIVALENT CATION TOLERANCE CUTA-RELATED"/>
    <property type="match status" value="1"/>
</dbReference>
<dbReference type="SUPFAM" id="SSF54913">
    <property type="entry name" value="GlnB-like"/>
    <property type="match status" value="1"/>
</dbReference>
<evidence type="ECO:0000256" key="1">
    <source>
        <dbReference type="ARBA" id="ARBA00010169"/>
    </source>
</evidence>
<dbReference type="AlphaFoldDB" id="A0A1J1E4E9"/>
<organism evidence="2 3">
    <name type="scientific">Candidatus Desulfovibrio trichonymphae</name>
    <dbReference type="NCBI Taxonomy" id="1725232"/>
    <lineage>
        <taxon>Bacteria</taxon>
        <taxon>Pseudomonadati</taxon>
        <taxon>Thermodesulfobacteriota</taxon>
        <taxon>Desulfovibrionia</taxon>
        <taxon>Desulfovibrionales</taxon>
        <taxon>Desulfovibrionaceae</taxon>
        <taxon>Desulfovibrio</taxon>
    </lineage>
</organism>
<evidence type="ECO:0000313" key="2">
    <source>
        <dbReference type="EMBL" id="BAV92336.1"/>
    </source>
</evidence>
<dbReference type="InterPro" id="IPR015867">
    <property type="entry name" value="N-reg_PII/ATP_PRibTrfase_C"/>
</dbReference>
<name>A0A1J1E4E9_9BACT</name>
<dbReference type="RefSeq" id="WP_096399847.1">
    <property type="nucleotide sequence ID" value="NZ_AP017368.1"/>
</dbReference>
<dbReference type="Gene3D" id="3.30.70.120">
    <property type="match status" value="1"/>
</dbReference>
<dbReference type="Pfam" id="PF03091">
    <property type="entry name" value="CutA1"/>
    <property type="match status" value="1"/>
</dbReference>
<evidence type="ECO:0000313" key="3">
    <source>
        <dbReference type="Proteomes" id="UP000242645"/>
    </source>
</evidence>
<dbReference type="InterPro" id="IPR011322">
    <property type="entry name" value="N-reg_PII-like_a/b"/>
</dbReference>
<dbReference type="PANTHER" id="PTHR23419:SF8">
    <property type="entry name" value="FI09726P"/>
    <property type="match status" value="1"/>
</dbReference>
<dbReference type="OrthoDB" id="37622at2"/>
<sequence length="110" mass="12020">MSYLVYVTVPDTDEAEAIARMLVEARLAAGVNLLPGMRSVYRWRGAVREAGECLLTAHVSRAAFGDFCAVVRQNHSHEVPCIVALPIGEGHAPFLSWIAENSLPSKEREA</sequence>
<dbReference type="Proteomes" id="UP000242645">
    <property type="component" value="Chromosome"/>
</dbReference>
<comment type="similarity">
    <text evidence="1">Belongs to the CutA family.</text>
</comment>
<dbReference type="KEGG" id="dtr:RSDT_0824"/>
<dbReference type="GO" id="GO:0010038">
    <property type="term" value="P:response to metal ion"/>
    <property type="evidence" value="ECO:0007669"/>
    <property type="project" value="InterPro"/>
</dbReference>